<dbReference type="EMBL" id="JARVKF010000444">
    <property type="protein sequence ID" value="KAK9413034.1"/>
    <property type="molecule type" value="Genomic_DNA"/>
</dbReference>
<keyword evidence="2" id="KW-1185">Reference proteome</keyword>
<protein>
    <submittedName>
        <fullName evidence="1">Uncharacterized protein</fullName>
    </submittedName>
</protein>
<proteinExistence type="predicted"/>
<gene>
    <name evidence="1" type="ORF">SUNI508_12120</name>
</gene>
<accession>A0ABR2UES6</accession>
<sequence>MSAARCLWSVRCRNNPGNFAYCADHRCFNTGCPTALQQDVFTTYHSDHFAPFGQYCEYHTCPVQQCDEPRLERPHKDRVDQATLDFDHEFDWLRHCEVHQCRYGIKSGGHECNTPIEPTLIGTPFCSTHKNRGLRGMSEHT</sequence>
<comment type="caution">
    <text evidence="1">The sequence shown here is derived from an EMBL/GenBank/DDBJ whole genome shotgun (WGS) entry which is preliminary data.</text>
</comment>
<organism evidence="1 2">
    <name type="scientific">Seiridium unicorne</name>
    <dbReference type="NCBI Taxonomy" id="138068"/>
    <lineage>
        <taxon>Eukaryota</taxon>
        <taxon>Fungi</taxon>
        <taxon>Dikarya</taxon>
        <taxon>Ascomycota</taxon>
        <taxon>Pezizomycotina</taxon>
        <taxon>Sordariomycetes</taxon>
        <taxon>Xylariomycetidae</taxon>
        <taxon>Amphisphaeriales</taxon>
        <taxon>Sporocadaceae</taxon>
        <taxon>Seiridium</taxon>
    </lineage>
</organism>
<name>A0ABR2UES6_9PEZI</name>
<evidence type="ECO:0000313" key="1">
    <source>
        <dbReference type="EMBL" id="KAK9413034.1"/>
    </source>
</evidence>
<reference evidence="1 2" key="1">
    <citation type="journal article" date="2024" name="J. Plant Pathol.">
        <title>Sequence and assembly of the genome of Seiridium unicorne, isolate CBS 538.82, causal agent of cypress canker disease.</title>
        <authorList>
            <person name="Scali E."/>
            <person name="Rocca G.D."/>
            <person name="Danti R."/>
            <person name="Garbelotto M."/>
            <person name="Barberini S."/>
            <person name="Baroncelli R."/>
            <person name="Emiliani G."/>
        </authorList>
    </citation>
    <scope>NUCLEOTIDE SEQUENCE [LARGE SCALE GENOMIC DNA]</scope>
    <source>
        <strain evidence="1 2">BM-138-508</strain>
    </source>
</reference>
<evidence type="ECO:0000313" key="2">
    <source>
        <dbReference type="Proteomes" id="UP001408356"/>
    </source>
</evidence>
<dbReference type="Proteomes" id="UP001408356">
    <property type="component" value="Unassembled WGS sequence"/>
</dbReference>